<evidence type="ECO:0008006" key="4">
    <source>
        <dbReference type="Google" id="ProtNLM"/>
    </source>
</evidence>
<feature type="region of interest" description="Disordered" evidence="1">
    <location>
        <begin position="83"/>
        <end position="110"/>
    </location>
</feature>
<evidence type="ECO:0000313" key="2">
    <source>
        <dbReference type="EMBL" id="BDP44423.1"/>
    </source>
</evidence>
<sequence>MSPVTRFVHLRLFFSALTVRVLRPGEAWGRAGLGAQAFARSRFDRIAHVLRFFPDPLGAVGEQVMLGGEPFWIIAVQEVPQQGRSSAGRRDGRVEHVLSPTPTSPRHGDHAPDMDLFLQALDDPPAPRSSGNADALRSGMDFEWDDANEGHIARHGVTPEEAEEAVLDPDRVPVEAYQSPGGERRRAVVGQTNEGRYLFVVFVVRAGLLRVVTARETIPSERRRYRRT</sequence>
<keyword evidence="3" id="KW-1185">Reference proteome</keyword>
<accession>A0ABM8AKT1</accession>
<dbReference type="InterPro" id="IPR007460">
    <property type="entry name" value="BrnT_toxin"/>
</dbReference>
<dbReference type="RefSeq" id="WP_264778260.1">
    <property type="nucleotide sequence ID" value="NZ_AP026562.1"/>
</dbReference>
<proteinExistence type="predicted"/>
<keyword evidence="2" id="KW-0614">Plasmid</keyword>
<reference evidence="2" key="1">
    <citation type="submission" date="2022-07" db="EMBL/GenBank/DDBJ databases">
        <title>Complete Genome Sequence of the Radioresistant Bacterium Deinococcus aetherius ST0316, Isolated from the Air Dust collected in Lower Stratosphere above Japan.</title>
        <authorList>
            <person name="Satoh K."/>
            <person name="Hagiwara K."/>
            <person name="Katsumata K."/>
            <person name="Kubo A."/>
            <person name="Yokobori S."/>
            <person name="Yamagishi A."/>
            <person name="Oono Y."/>
            <person name="Narumi I."/>
        </authorList>
    </citation>
    <scope>NUCLEOTIDE SEQUENCE</scope>
    <source>
        <strain evidence="2">ST0316</strain>
        <plasmid evidence="2">pDAETH-2</plasmid>
    </source>
</reference>
<name>A0ABM8AKT1_9DEIO</name>
<evidence type="ECO:0000313" key="3">
    <source>
        <dbReference type="Proteomes" id="UP001064971"/>
    </source>
</evidence>
<evidence type="ECO:0000256" key="1">
    <source>
        <dbReference type="SAM" id="MobiDB-lite"/>
    </source>
</evidence>
<geneLocation type="plasmid" evidence="2 3">
    <name>pDAETH-2</name>
</geneLocation>
<dbReference type="EMBL" id="AP026562">
    <property type="protein sequence ID" value="BDP44423.1"/>
    <property type="molecule type" value="Genomic_DNA"/>
</dbReference>
<dbReference type="Proteomes" id="UP001064971">
    <property type="component" value="Plasmid pDAETH-2"/>
</dbReference>
<dbReference type="Pfam" id="PF04365">
    <property type="entry name" value="BrnT_toxin"/>
    <property type="match status" value="1"/>
</dbReference>
<dbReference type="Gene3D" id="3.10.450.530">
    <property type="entry name" value="Ribonuclease toxin, BrnT, of type II toxin-antitoxin system"/>
    <property type="match status" value="1"/>
</dbReference>
<gene>
    <name evidence="2" type="ORF">DAETH_43920</name>
</gene>
<organism evidence="2 3">
    <name type="scientific">Deinococcus aetherius</name>
    <dbReference type="NCBI Taxonomy" id="200252"/>
    <lineage>
        <taxon>Bacteria</taxon>
        <taxon>Thermotogati</taxon>
        <taxon>Deinococcota</taxon>
        <taxon>Deinococci</taxon>
        <taxon>Deinococcales</taxon>
        <taxon>Deinococcaceae</taxon>
        <taxon>Deinococcus</taxon>
    </lineage>
</organism>
<dbReference type="InterPro" id="IPR038573">
    <property type="entry name" value="BrnT_sf"/>
</dbReference>
<protein>
    <recommendedName>
        <fullName evidence="4">BrnT family toxin</fullName>
    </recommendedName>
</protein>